<dbReference type="AlphaFoldDB" id="A0A059F2H6"/>
<keyword evidence="1" id="KW-0812">Transmembrane</keyword>
<keyword evidence="1" id="KW-1133">Transmembrane helix</keyword>
<feature type="transmembrane region" description="Helical" evidence="1">
    <location>
        <begin position="336"/>
        <end position="355"/>
    </location>
</feature>
<feature type="transmembrane region" description="Helical" evidence="1">
    <location>
        <begin position="154"/>
        <end position="170"/>
    </location>
</feature>
<dbReference type="Proteomes" id="UP000030655">
    <property type="component" value="Unassembled WGS sequence"/>
</dbReference>
<protein>
    <recommendedName>
        <fullName evidence="4">SLC26A/SulP transporter domain-containing protein</fullName>
    </recommendedName>
</protein>
<feature type="transmembrane region" description="Helical" evidence="1">
    <location>
        <begin position="242"/>
        <end position="260"/>
    </location>
</feature>
<feature type="transmembrane region" description="Helical" evidence="1">
    <location>
        <begin position="92"/>
        <end position="115"/>
    </location>
</feature>
<organism evidence="2 3">
    <name type="scientific">Anncaliia algerae PRA339</name>
    <dbReference type="NCBI Taxonomy" id="1288291"/>
    <lineage>
        <taxon>Eukaryota</taxon>
        <taxon>Fungi</taxon>
        <taxon>Fungi incertae sedis</taxon>
        <taxon>Microsporidia</taxon>
        <taxon>Tubulinosematoidea</taxon>
        <taxon>Tubulinosematidae</taxon>
        <taxon>Anncaliia</taxon>
    </lineage>
</organism>
<name>A0A059F2H6_9MICR</name>
<dbReference type="OrthoDB" id="2190497at2759"/>
<reference evidence="3" key="1">
    <citation type="submission" date="2013-02" db="EMBL/GenBank/DDBJ databases">
        <authorList>
            <consortium name="The Broad Institute Genome Sequencing Platform"/>
            <person name="Cuomo C."/>
            <person name="Becnel J."/>
            <person name="Sanscrainte N."/>
            <person name="Walker B."/>
            <person name="Young S.K."/>
            <person name="Zeng Q."/>
            <person name="Gargeya S."/>
            <person name="Fitzgerald M."/>
            <person name="Haas B."/>
            <person name="Abouelleil A."/>
            <person name="Alvarado L."/>
            <person name="Arachchi H.M."/>
            <person name="Berlin A.M."/>
            <person name="Chapman S.B."/>
            <person name="Dewar J."/>
            <person name="Goldberg J."/>
            <person name="Griggs A."/>
            <person name="Gujja S."/>
            <person name="Hansen M."/>
            <person name="Howarth C."/>
            <person name="Imamovic A."/>
            <person name="Larimer J."/>
            <person name="McCowan C."/>
            <person name="Murphy C."/>
            <person name="Neiman D."/>
            <person name="Pearson M."/>
            <person name="Priest M."/>
            <person name="Roberts A."/>
            <person name="Saif S."/>
            <person name="Shea T."/>
            <person name="Sisk P."/>
            <person name="Sykes S."/>
            <person name="Wortman J."/>
            <person name="Nusbaum C."/>
            <person name="Birren B."/>
        </authorList>
    </citation>
    <scope>NUCLEOTIDE SEQUENCE [LARGE SCALE GENOMIC DNA]</scope>
    <source>
        <strain evidence="3">PRA339</strain>
    </source>
</reference>
<accession>A0A059F2H6</accession>
<sequence>MKLLSRIDVFLLLFVLNITDLAIFGGRMLLFERNDKLENFSRLMYWLSLTTSQFMFTLFNNIDAAIAAPLTESSRISRLIIKHAHSLDSDTYFTNGLISISLGTMIYGILSLFFMRFCTHFRKIPKVFYHGIFVWLGILQFQGAYALIKYKLHYIYIFIISFILYVIQFVTDNRHISFVFAFVLCVAINIIQSIYEIPREYLIEKGIYAPEIKIFDGFTYFKEEFSLNKIDLRVIWCLKYKIILLAFFSLLNILLNLFTFEGHTNNYYKIKGEFFLHGLTNMIGFIFLYPTCFVCSYSTILHESKMANKNDKRLLLLCYFLMVFIINKFFQLIPLYIQAIFPIIVGFSILHGAYHDMKEIKLKFKLLAFAVTLFFCIFTF</sequence>
<keyword evidence="3" id="KW-1185">Reference proteome</keyword>
<dbReference type="VEuPathDB" id="MicrosporidiaDB:H312_01404"/>
<proteinExistence type="predicted"/>
<gene>
    <name evidence="2" type="ORF">H312_01404</name>
</gene>
<evidence type="ECO:0000313" key="2">
    <source>
        <dbReference type="EMBL" id="KCZ81194.1"/>
    </source>
</evidence>
<evidence type="ECO:0008006" key="4">
    <source>
        <dbReference type="Google" id="ProtNLM"/>
    </source>
</evidence>
<evidence type="ECO:0000256" key="1">
    <source>
        <dbReference type="SAM" id="Phobius"/>
    </source>
</evidence>
<feature type="transmembrane region" description="Helical" evidence="1">
    <location>
        <begin position="280"/>
        <end position="301"/>
    </location>
</feature>
<feature type="transmembrane region" description="Helical" evidence="1">
    <location>
        <begin position="313"/>
        <end position="330"/>
    </location>
</feature>
<feature type="transmembrane region" description="Helical" evidence="1">
    <location>
        <begin position="176"/>
        <end position="195"/>
    </location>
</feature>
<reference evidence="2 3" key="2">
    <citation type="submission" date="2014-03" db="EMBL/GenBank/DDBJ databases">
        <title>The Genome Sequence of Anncaliia algerae insect isolate PRA339.</title>
        <authorList>
            <consortium name="The Broad Institute Genome Sequencing Platform"/>
            <consortium name="The Broad Institute Genome Sequencing Center for Infectious Disease"/>
            <person name="Cuomo C."/>
            <person name="Becnel J."/>
            <person name="Sanscrainte N."/>
            <person name="Walker B."/>
            <person name="Young S.K."/>
            <person name="Zeng Q."/>
            <person name="Gargeya S."/>
            <person name="Fitzgerald M."/>
            <person name="Haas B."/>
            <person name="Abouelleil A."/>
            <person name="Alvarado L."/>
            <person name="Arachchi H.M."/>
            <person name="Berlin A.M."/>
            <person name="Chapman S.B."/>
            <person name="Dewar J."/>
            <person name="Goldberg J."/>
            <person name="Griggs A."/>
            <person name="Gujja S."/>
            <person name="Hansen M."/>
            <person name="Howarth C."/>
            <person name="Imamovic A."/>
            <person name="Larimer J."/>
            <person name="McCowan C."/>
            <person name="Murphy C."/>
            <person name="Neiman D."/>
            <person name="Pearson M."/>
            <person name="Priest M."/>
            <person name="Roberts A."/>
            <person name="Saif S."/>
            <person name="Shea T."/>
            <person name="Sisk P."/>
            <person name="Sykes S."/>
            <person name="Wortman J."/>
            <person name="Nusbaum C."/>
            <person name="Birren B."/>
        </authorList>
    </citation>
    <scope>NUCLEOTIDE SEQUENCE [LARGE SCALE GENOMIC DNA]</scope>
    <source>
        <strain evidence="2 3">PRA339</strain>
    </source>
</reference>
<feature type="transmembrane region" description="Helical" evidence="1">
    <location>
        <begin position="9"/>
        <end position="31"/>
    </location>
</feature>
<dbReference type="HOGENOM" id="CLU_727560_0_0_1"/>
<feature type="transmembrane region" description="Helical" evidence="1">
    <location>
        <begin position="362"/>
        <end position="379"/>
    </location>
</feature>
<dbReference type="EMBL" id="KK365148">
    <property type="protein sequence ID" value="KCZ81194.1"/>
    <property type="molecule type" value="Genomic_DNA"/>
</dbReference>
<evidence type="ECO:0000313" key="3">
    <source>
        <dbReference type="Proteomes" id="UP000030655"/>
    </source>
</evidence>
<keyword evidence="1" id="KW-0472">Membrane</keyword>